<evidence type="ECO:0000313" key="2">
    <source>
        <dbReference type="Proteomes" id="UP001162992"/>
    </source>
</evidence>
<sequence>MAQADASPAGAGEWLEKALLSMCDDDSTTGLQLDPEVVTSLVSYCQLAPPSDAGEYLSSIFGHERSKDVVAEYLQRRGTSSSNSQIDSYGEPLQAYVKAKTEEVWSTCNKKMNKASKKKNGLLGGEEVTSTTENVHGQSADITTSSLKANRPKSRGKKGAKGVSLAETAEGTILFPRGGPCNCQARRHKLINNCLSCGKIVCEQEGEGPCNFCGTLVLTEGSSYAGLEGGVLAISEAEAAAQAFKDRLVEYNKNSALRTAVIDDQSDYFETEGNSWISDKEKHLLEKKREEVEQAELERRKHVIVTIDLLGRKVVMADNGSSKEAGGGESILLGSTPFKDEGADKVARIKPNPYIAEIPCFVETQSLNHGGSKKQNREKTEKLMKSGRIQHNDPVTEALTSRNSRGAVSDCVDNSWEEQNLKDDCAFAADDGDGLECKLETMPANLRYLDGRKSILKQPALTTKVVNDNYSYTAWNSLKDSSSKGNSPVVFDICEPPVQAEIGSRQRPMNLASPLLQKQVDRVASLEGVPGKMLHPGLVLLKNWLSMDEQINIIKECQQFGKGVGGFYKPTYGDGNAMHLWMMCLGKHWEPTMSSYLDKRVNYDNSTPPPIPLAFVSLVEKALLVAQSVCAKDSSIRRMRSKIEQEILPSMRPDVCIVNFYERSGKLGMHQDKDESSESLARGAPVISFSIGDTAEFYYGNDRKAQNSKHLFLESGDVLIFGGSARMIYHGVESILPGTAPSWLTSKTNLRPGRLNLTFREL</sequence>
<organism evidence="1 2">
    <name type="scientific">Diphasiastrum complanatum</name>
    <name type="common">Issler's clubmoss</name>
    <name type="synonym">Lycopodium complanatum</name>
    <dbReference type="NCBI Taxonomy" id="34168"/>
    <lineage>
        <taxon>Eukaryota</taxon>
        <taxon>Viridiplantae</taxon>
        <taxon>Streptophyta</taxon>
        <taxon>Embryophyta</taxon>
        <taxon>Tracheophyta</taxon>
        <taxon>Lycopodiopsida</taxon>
        <taxon>Lycopodiales</taxon>
        <taxon>Lycopodiaceae</taxon>
        <taxon>Lycopodioideae</taxon>
        <taxon>Diphasiastrum</taxon>
    </lineage>
</organism>
<evidence type="ECO:0000313" key="1">
    <source>
        <dbReference type="EMBL" id="KAJ7531020.1"/>
    </source>
</evidence>
<keyword evidence="2" id="KW-1185">Reference proteome</keyword>
<protein>
    <submittedName>
        <fullName evidence="1">Uncharacterized protein</fullName>
    </submittedName>
</protein>
<dbReference type="Proteomes" id="UP001162992">
    <property type="component" value="Chromosome 14"/>
</dbReference>
<gene>
    <name evidence="1" type="ORF">O6H91_14G029000</name>
</gene>
<comment type="caution">
    <text evidence="1">The sequence shown here is derived from an EMBL/GenBank/DDBJ whole genome shotgun (WGS) entry which is preliminary data.</text>
</comment>
<proteinExistence type="predicted"/>
<name>A0ACC2BMR4_DIPCM</name>
<reference evidence="2" key="1">
    <citation type="journal article" date="2024" name="Proc. Natl. Acad. Sci. U.S.A.">
        <title>Extraordinary preservation of gene collinearity over three hundred million years revealed in homosporous lycophytes.</title>
        <authorList>
            <person name="Li C."/>
            <person name="Wickell D."/>
            <person name="Kuo L.Y."/>
            <person name="Chen X."/>
            <person name="Nie B."/>
            <person name="Liao X."/>
            <person name="Peng D."/>
            <person name="Ji J."/>
            <person name="Jenkins J."/>
            <person name="Williams M."/>
            <person name="Shu S."/>
            <person name="Plott C."/>
            <person name="Barry K."/>
            <person name="Rajasekar S."/>
            <person name="Grimwood J."/>
            <person name="Han X."/>
            <person name="Sun S."/>
            <person name="Hou Z."/>
            <person name="He W."/>
            <person name="Dai G."/>
            <person name="Sun C."/>
            <person name="Schmutz J."/>
            <person name="Leebens-Mack J.H."/>
            <person name="Li F.W."/>
            <person name="Wang L."/>
        </authorList>
    </citation>
    <scope>NUCLEOTIDE SEQUENCE [LARGE SCALE GENOMIC DNA]</scope>
    <source>
        <strain evidence="2">cv. PW_Plant_1</strain>
    </source>
</reference>
<accession>A0ACC2BMR4</accession>
<dbReference type="EMBL" id="CM055105">
    <property type="protein sequence ID" value="KAJ7531020.1"/>
    <property type="molecule type" value="Genomic_DNA"/>
</dbReference>